<evidence type="ECO:0000313" key="2">
    <source>
        <dbReference type="EMBL" id="ADI17009.1"/>
    </source>
</evidence>
<sequence>MPSSLYSPATEWLLRENTMQPVFARPHRQLPSPSRRRPTAFARTGNKQDLQATIALIRPAQ</sequence>
<accession>E0XRG8</accession>
<dbReference type="AlphaFoldDB" id="E0XRG8"/>
<organism evidence="2">
    <name type="scientific">uncultured Vibrionales bacterium HF0010_22E23</name>
    <dbReference type="NCBI Taxonomy" id="710999"/>
    <lineage>
        <taxon>Bacteria</taxon>
        <taxon>Pseudomonadati</taxon>
        <taxon>Pseudomonadota</taxon>
        <taxon>Gammaproteobacteria</taxon>
        <taxon>Vibrionales</taxon>
        <taxon>environmental samples</taxon>
    </lineage>
</organism>
<proteinExistence type="predicted"/>
<evidence type="ECO:0000256" key="1">
    <source>
        <dbReference type="SAM" id="MobiDB-lite"/>
    </source>
</evidence>
<dbReference type="EMBL" id="GU474852">
    <property type="protein sequence ID" value="ADI17009.1"/>
    <property type="molecule type" value="Genomic_DNA"/>
</dbReference>
<name>E0XRG8_9GAMM</name>
<reference evidence="2" key="1">
    <citation type="journal article" date="2011" name="Environ. Microbiol.">
        <title>Time-series analyses of Monterey Bay coastal microbial picoplankton using a 'genome proxy' microarray.</title>
        <authorList>
            <person name="Rich V.I."/>
            <person name="Pham V.D."/>
            <person name="Eppley J."/>
            <person name="Shi Y."/>
            <person name="DeLong E.F."/>
        </authorList>
    </citation>
    <scope>NUCLEOTIDE SEQUENCE</scope>
</reference>
<protein>
    <submittedName>
        <fullName evidence="2">Uncharacterized protein</fullName>
    </submittedName>
</protein>
<feature type="region of interest" description="Disordered" evidence="1">
    <location>
        <begin position="26"/>
        <end position="52"/>
    </location>
</feature>